<name>A0AAD3DC94_9STRA</name>
<evidence type="ECO:0000256" key="6">
    <source>
        <dbReference type="SAM" id="Phobius"/>
    </source>
</evidence>
<comment type="subcellular location">
    <subcellularLocation>
        <location evidence="1">Membrane</location>
        <topology evidence="1">Multi-pass membrane protein</topology>
    </subcellularLocation>
</comment>
<dbReference type="GO" id="GO:0007189">
    <property type="term" value="P:adenylate cyclase-activating G protein-coupled receptor signaling pathway"/>
    <property type="evidence" value="ECO:0007669"/>
    <property type="project" value="TreeGrafter"/>
</dbReference>
<evidence type="ECO:0000259" key="7">
    <source>
        <dbReference type="PROSITE" id="PS50262"/>
    </source>
</evidence>
<evidence type="ECO:0000313" key="9">
    <source>
        <dbReference type="Proteomes" id="UP001054902"/>
    </source>
</evidence>
<dbReference type="InterPro" id="IPR017452">
    <property type="entry name" value="GPCR_Rhodpsn_7TM"/>
</dbReference>
<dbReference type="PANTHER" id="PTHR23112:SF0">
    <property type="entry name" value="TRANSMEMBRANE PROTEIN 116"/>
    <property type="match status" value="1"/>
</dbReference>
<evidence type="ECO:0000256" key="3">
    <source>
        <dbReference type="ARBA" id="ARBA00022989"/>
    </source>
</evidence>
<feature type="transmembrane region" description="Helical" evidence="6">
    <location>
        <begin position="20"/>
        <end position="46"/>
    </location>
</feature>
<feature type="transmembrane region" description="Helical" evidence="6">
    <location>
        <begin position="157"/>
        <end position="176"/>
    </location>
</feature>
<dbReference type="SUPFAM" id="SSF81321">
    <property type="entry name" value="Family A G protein-coupled receptor-like"/>
    <property type="match status" value="1"/>
</dbReference>
<accession>A0AAD3DC94</accession>
<feature type="transmembrane region" description="Helical" evidence="6">
    <location>
        <begin position="110"/>
        <end position="136"/>
    </location>
</feature>
<feature type="transmembrane region" description="Helical" evidence="6">
    <location>
        <begin position="311"/>
        <end position="331"/>
    </location>
</feature>
<evidence type="ECO:0000256" key="1">
    <source>
        <dbReference type="ARBA" id="ARBA00004141"/>
    </source>
</evidence>
<keyword evidence="2 6" id="KW-0812">Transmembrane</keyword>
<evidence type="ECO:0000256" key="4">
    <source>
        <dbReference type="ARBA" id="ARBA00023136"/>
    </source>
</evidence>
<dbReference type="GO" id="GO:0005886">
    <property type="term" value="C:plasma membrane"/>
    <property type="evidence" value="ECO:0007669"/>
    <property type="project" value="TreeGrafter"/>
</dbReference>
<evidence type="ECO:0000256" key="2">
    <source>
        <dbReference type="ARBA" id="ARBA00022692"/>
    </source>
</evidence>
<feature type="transmembrane region" description="Helical" evidence="6">
    <location>
        <begin position="278"/>
        <end position="299"/>
    </location>
</feature>
<feature type="domain" description="G-protein coupled receptors family 1 profile" evidence="7">
    <location>
        <begin position="30"/>
        <end position="331"/>
    </location>
</feature>
<keyword evidence="3 6" id="KW-1133">Transmembrane helix</keyword>
<dbReference type="PANTHER" id="PTHR23112">
    <property type="entry name" value="G PROTEIN-COUPLED RECEPTOR 157-RELATED"/>
    <property type="match status" value="1"/>
</dbReference>
<proteinExistence type="predicted"/>
<feature type="transmembrane region" description="Helical" evidence="6">
    <location>
        <begin position="66"/>
        <end position="90"/>
    </location>
</feature>
<dbReference type="EMBL" id="BLLK01000075">
    <property type="protein sequence ID" value="GFH61809.1"/>
    <property type="molecule type" value="Genomic_DNA"/>
</dbReference>
<sequence>MKEASEGLRTHPSRLWKSYAIAQIICAFISFLASVLIVTSASRAFFSSLKKGKSLKESLKKTTSPYQRIIFCISFSDILFSLAFITGPFLVTKSDPIAHWALSDSSAGCVLNGTFFSFGASTSILYYATLCFFYYCKVSKRMSDELFTRRFETKIHVMILFIALSGACSSIATGIYNTYPSGTFCAAANTPTGCNQQPEIYGEECDARIATYVKYFALVSFSVSATSMLIIFFSMAGLVHAVLTKDRRYGDQPNDPSEEQLQQYKLRKRLLRETMIQAIMYAAGWFVCQIPAIIASILFQRGIPLDNMPGWFRIFTAMSYPLSSAFNVLIFTRPALRQIQRVDTSVSWLRAFRMVIQSGGHVPNEFQHQRSKQQQQQQQQNVKSMSSRAAYGASSKPYQYQQEVCDPGQSFDSLNVEMLGSLGDLSEGNPAYRSEDKWSHNLGGFSDLNMIHEESDDVDSGVKISQVFQ</sequence>
<dbReference type="CDD" id="cd00637">
    <property type="entry name" value="7tm_classA_rhodopsin-like"/>
    <property type="match status" value="1"/>
</dbReference>
<keyword evidence="4 6" id="KW-0472">Membrane</keyword>
<feature type="transmembrane region" description="Helical" evidence="6">
    <location>
        <begin position="215"/>
        <end position="243"/>
    </location>
</feature>
<dbReference type="PROSITE" id="PS50262">
    <property type="entry name" value="G_PROTEIN_RECEP_F1_2"/>
    <property type="match status" value="1"/>
</dbReference>
<reference evidence="8 9" key="1">
    <citation type="journal article" date="2021" name="Sci. Rep.">
        <title>The genome of the diatom Chaetoceros tenuissimus carries an ancient integrated fragment of an extant virus.</title>
        <authorList>
            <person name="Hongo Y."/>
            <person name="Kimura K."/>
            <person name="Takaki Y."/>
            <person name="Yoshida Y."/>
            <person name="Baba S."/>
            <person name="Kobayashi G."/>
            <person name="Nagasaki K."/>
            <person name="Hano T."/>
            <person name="Tomaru Y."/>
        </authorList>
    </citation>
    <scope>NUCLEOTIDE SEQUENCE [LARGE SCALE GENOMIC DNA]</scope>
    <source>
        <strain evidence="8 9">NIES-3715</strain>
    </source>
</reference>
<gene>
    <name evidence="8" type="ORF">CTEN210_18285</name>
</gene>
<protein>
    <recommendedName>
        <fullName evidence="7">G-protein coupled receptors family 1 profile domain-containing protein</fullName>
    </recommendedName>
</protein>
<dbReference type="GO" id="GO:0004930">
    <property type="term" value="F:G protein-coupled receptor activity"/>
    <property type="evidence" value="ECO:0007669"/>
    <property type="project" value="TreeGrafter"/>
</dbReference>
<dbReference type="AlphaFoldDB" id="A0AAD3DC94"/>
<organism evidence="8 9">
    <name type="scientific">Chaetoceros tenuissimus</name>
    <dbReference type="NCBI Taxonomy" id="426638"/>
    <lineage>
        <taxon>Eukaryota</taxon>
        <taxon>Sar</taxon>
        <taxon>Stramenopiles</taxon>
        <taxon>Ochrophyta</taxon>
        <taxon>Bacillariophyta</taxon>
        <taxon>Coscinodiscophyceae</taxon>
        <taxon>Chaetocerotophycidae</taxon>
        <taxon>Chaetocerotales</taxon>
        <taxon>Chaetocerotaceae</taxon>
        <taxon>Chaetoceros</taxon>
    </lineage>
</organism>
<dbReference type="Proteomes" id="UP001054902">
    <property type="component" value="Unassembled WGS sequence"/>
</dbReference>
<feature type="region of interest" description="Disordered" evidence="5">
    <location>
        <begin position="365"/>
        <end position="388"/>
    </location>
</feature>
<keyword evidence="9" id="KW-1185">Reference proteome</keyword>
<evidence type="ECO:0000256" key="5">
    <source>
        <dbReference type="SAM" id="MobiDB-lite"/>
    </source>
</evidence>
<evidence type="ECO:0000313" key="8">
    <source>
        <dbReference type="EMBL" id="GFH61809.1"/>
    </source>
</evidence>
<comment type="caution">
    <text evidence="8">The sequence shown here is derived from an EMBL/GenBank/DDBJ whole genome shotgun (WGS) entry which is preliminary data.</text>
</comment>
<dbReference type="Gene3D" id="1.20.1070.10">
    <property type="entry name" value="Rhodopsin 7-helix transmembrane proteins"/>
    <property type="match status" value="1"/>
</dbReference>